<dbReference type="AlphaFoldDB" id="H1YGR9"/>
<dbReference type="RefSeq" id="WP_008506410.1">
    <property type="nucleotide sequence ID" value="NZ_CM001403.1"/>
</dbReference>
<name>H1YGR9_9SPHI</name>
<dbReference type="OrthoDB" id="1043373at2"/>
<dbReference type="GO" id="GO:0016829">
    <property type="term" value="F:lyase activity"/>
    <property type="evidence" value="ECO:0007669"/>
    <property type="project" value="UniProtKB-KW"/>
</dbReference>
<dbReference type="eggNOG" id="ENOG502ZA5K">
    <property type="taxonomic scope" value="Bacteria"/>
</dbReference>
<keyword evidence="1 3" id="KW-0732">Signal</keyword>
<evidence type="ECO:0000256" key="2">
    <source>
        <dbReference type="ARBA" id="ARBA00023239"/>
    </source>
</evidence>
<gene>
    <name evidence="5" type="ORF">Mucpa_2213</name>
</gene>
<dbReference type="SUPFAM" id="SSF48230">
    <property type="entry name" value="Chondroitin AC/alginate lyase"/>
    <property type="match status" value="1"/>
</dbReference>
<feature type="domain" description="Alginate lyase" evidence="4">
    <location>
        <begin position="41"/>
        <end position="287"/>
    </location>
</feature>
<sequence length="361" mass="40698">MKKVFFLVVLMLLAANVKAQYVSLNDKEVQSLKELIAQNADAKQLYSAYLNLADVAVNLNPNPIDTIRTEGLLQGNPKKTATVNALKDMRKMYALAIAYRVEGEKSYLQNVTSYLTAWAKTNIGRGDPIDDTNLEPAIEAYDLVKAKLKPNDNDLIVKWFKQTADAEIAAHRKGMNKETAYNNWNSHRLKIVGMIAYAINNDEYKQYVNEDLKRHLQKNLLPDGSSVDFKLRDALHYHVYDLEPLLTLSIILKRATGVDEYTAATESGASIKKSVDWVAPFVTGEKTHPEFVNSTVKFDQARAKNGEADYKPGTLFNPVNGYQTLMLAAYFDPQYNAVIKKVKASTKDYSDWQLVLNKVMM</sequence>
<keyword evidence="6" id="KW-1185">Reference proteome</keyword>
<dbReference type="HOGENOM" id="CLU_048396_0_0_10"/>
<reference evidence="5" key="1">
    <citation type="submission" date="2011-09" db="EMBL/GenBank/DDBJ databases">
        <title>The permanent draft genome of Mucilaginibacter paludis DSM 18603.</title>
        <authorList>
            <consortium name="US DOE Joint Genome Institute (JGI-PGF)"/>
            <person name="Lucas S."/>
            <person name="Han J."/>
            <person name="Lapidus A."/>
            <person name="Bruce D."/>
            <person name="Goodwin L."/>
            <person name="Pitluck S."/>
            <person name="Peters L."/>
            <person name="Kyrpides N."/>
            <person name="Mavromatis K."/>
            <person name="Ivanova N."/>
            <person name="Mikhailova N."/>
            <person name="Held B."/>
            <person name="Detter J.C."/>
            <person name="Tapia R."/>
            <person name="Han C."/>
            <person name="Land M."/>
            <person name="Hauser L."/>
            <person name="Markowitz V."/>
            <person name="Cheng J.-F."/>
            <person name="Hugenholtz P."/>
            <person name="Woyke T."/>
            <person name="Wu D."/>
            <person name="Tindall B."/>
            <person name="Brambilla E."/>
            <person name="Klenk H.-P."/>
            <person name="Eisen J.A."/>
        </authorList>
    </citation>
    <scope>NUCLEOTIDE SEQUENCE [LARGE SCALE GENOMIC DNA]</scope>
    <source>
        <strain evidence="5">DSM 18603</strain>
    </source>
</reference>
<evidence type="ECO:0000313" key="6">
    <source>
        <dbReference type="Proteomes" id="UP000002774"/>
    </source>
</evidence>
<proteinExistence type="predicted"/>
<dbReference type="Pfam" id="PF05426">
    <property type="entry name" value="Alginate_lyase"/>
    <property type="match status" value="1"/>
</dbReference>
<evidence type="ECO:0000313" key="5">
    <source>
        <dbReference type="EMBL" id="EHQ26348.1"/>
    </source>
</evidence>
<accession>H1YGR9</accession>
<evidence type="ECO:0000256" key="3">
    <source>
        <dbReference type="SAM" id="SignalP"/>
    </source>
</evidence>
<protein>
    <recommendedName>
        <fullName evidence="4">Alginate lyase domain-containing protein</fullName>
    </recommendedName>
</protein>
<evidence type="ECO:0000256" key="1">
    <source>
        <dbReference type="ARBA" id="ARBA00022729"/>
    </source>
</evidence>
<feature type="chain" id="PRO_5003558683" description="Alginate lyase domain-containing protein" evidence="3">
    <location>
        <begin position="20"/>
        <end position="361"/>
    </location>
</feature>
<dbReference type="STRING" id="714943.Mucpa_2213"/>
<dbReference type="InterPro" id="IPR008397">
    <property type="entry name" value="Alginate_lyase_dom"/>
</dbReference>
<dbReference type="InterPro" id="IPR008929">
    <property type="entry name" value="Chondroitin_lyas"/>
</dbReference>
<organism evidence="5 6">
    <name type="scientific">Mucilaginibacter paludis DSM 18603</name>
    <dbReference type="NCBI Taxonomy" id="714943"/>
    <lineage>
        <taxon>Bacteria</taxon>
        <taxon>Pseudomonadati</taxon>
        <taxon>Bacteroidota</taxon>
        <taxon>Sphingobacteriia</taxon>
        <taxon>Sphingobacteriales</taxon>
        <taxon>Sphingobacteriaceae</taxon>
        <taxon>Mucilaginibacter</taxon>
    </lineage>
</organism>
<dbReference type="Proteomes" id="UP000002774">
    <property type="component" value="Chromosome"/>
</dbReference>
<feature type="signal peptide" evidence="3">
    <location>
        <begin position="1"/>
        <end position="19"/>
    </location>
</feature>
<keyword evidence="2" id="KW-0456">Lyase</keyword>
<dbReference type="GO" id="GO:0042597">
    <property type="term" value="C:periplasmic space"/>
    <property type="evidence" value="ECO:0007669"/>
    <property type="project" value="InterPro"/>
</dbReference>
<dbReference type="EMBL" id="CM001403">
    <property type="protein sequence ID" value="EHQ26348.1"/>
    <property type="molecule type" value="Genomic_DNA"/>
</dbReference>
<dbReference type="Gene3D" id="1.50.10.100">
    <property type="entry name" value="Chondroitin AC/alginate lyase"/>
    <property type="match status" value="1"/>
</dbReference>
<evidence type="ECO:0000259" key="4">
    <source>
        <dbReference type="Pfam" id="PF05426"/>
    </source>
</evidence>